<dbReference type="PATRIC" id="fig|1300343.5.peg.1393"/>
<feature type="transmembrane region" description="Helical" evidence="5">
    <location>
        <begin position="245"/>
        <end position="263"/>
    </location>
</feature>
<feature type="domain" description="Major facilitator superfamily (MFS) profile" evidence="6">
    <location>
        <begin position="1"/>
        <end position="385"/>
    </location>
</feature>
<feature type="transmembrane region" description="Helical" evidence="5">
    <location>
        <begin position="332"/>
        <end position="354"/>
    </location>
</feature>
<feature type="transmembrane region" description="Helical" evidence="5">
    <location>
        <begin position="164"/>
        <end position="183"/>
    </location>
</feature>
<keyword evidence="2 5" id="KW-0812">Transmembrane</keyword>
<feature type="transmembrane region" description="Helical" evidence="5">
    <location>
        <begin position="204"/>
        <end position="225"/>
    </location>
</feature>
<feature type="transmembrane region" description="Helical" evidence="5">
    <location>
        <begin position="275"/>
        <end position="293"/>
    </location>
</feature>
<comment type="caution">
    <text evidence="7">The sequence shown here is derived from an EMBL/GenBank/DDBJ whole genome shotgun (WGS) entry which is preliminary data.</text>
</comment>
<keyword evidence="3 5" id="KW-1133">Transmembrane helix</keyword>
<gene>
    <name evidence="7" type="ORF">NV36_12525</name>
</gene>
<evidence type="ECO:0000256" key="1">
    <source>
        <dbReference type="ARBA" id="ARBA00004141"/>
    </source>
</evidence>
<evidence type="ECO:0000256" key="2">
    <source>
        <dbReference type="ARBA" id="ARBA00022692"/>
    </source>
</evidence>
<dbReference type="Pfam" id="PF07690">
    <property type="entry name" value="MFS_1"/>
    <property type="match status" value="2"/>
</dbReference>
<sequence>MNSLFLILSRKRYFAPAWVFASLNIMIGTWVLYIPRVKEKLGIDDGELGVALFCMGLGSLVSLTVASRVIKRVGVGASTVAGIIIFSLLFLMPLLAPSYALLCVSLFSVGLFSCFTDIAMNALVSDIETEDDVHIMSSSHGFFSIGGAIAAVIGYFIIDLVKVPVYHGMGSAILVIVTNLWLCKSYLTHRTPIDDSHGTLNFNLLKPLLGLTIIALIIMGSEGAIEQWSKLYLEDIVQVATEKTAGMGFLLFSLFMAIGRFFGDGVSKRFGSLKIIIGGALLSVVGYLAVLSASTYVTLVGFAIIGLGFSVIIPELLRLAGKAKGVNSADGISFVAGAGFIGFLASPPLVGFLADFSSLKLSFTVLGGGALLAMIIGIMLSRKRN</sequence>
<dbReference type="PROSITE" id="PS50850">
    <property type="entry name" value="MFS"/>
    <property type="match status" value="1"/>
</dbReference>
<evidence type="ECO:0000313" key="7">
    <source>
        <dbReference type="EMBL" id="KGO07581.1"/>
    </source>
</evidence>
<feature type="transmembrane region" description="Helical" evidence="5">
    <location>
        <begin position="299"/>
        <end position="320"/>
    </location>
</feature>
<feature type="transmembrane region" description="Helical" evidence="5">
    <location>
        <begin position="98"/>
        <end position="120"/>
    </location>
</feature>
<feature type="transmembrane region" description="Helical" evidence="5">
    <location>
        <begin position="48"/>
        <end position="66"/>
    </location>
</feature>
<dbReference type="GO" id="GO:0016020">
    <property type="term" value="C:membrane"/>
    <property type="evidence" value="ECO:0007669"/>
    <property type="project" value="UniProtKB-SubCell"/>
</dbReference>
<feature type="transmembrane region" description="Helical" evidence="5">
    <location>
        <begin position="73"/>
        <end position="92"/>
    </location>
</feature>
<dbReference type="PANTHER" id="PTHR23514">
    <property type="entry name" value="BYPASS OF STOP CODON PROTEIN 6"/>
    <property type="match status" value="1"/>
</dbReference>
<dbReference type="AlphaFoldDB" id="A0A0A2GZ14"/>
<reference evidence="7 8" key="1">
    <citation type="submission" date="2014-10" db="EMBL/GenBank/DDBJ databases">
        <title>Draft genome sequence of the proteorhodopsin-containing marine bacterium Dokdonia donghaensis.</title>
        <authorList>
            <person name="Gomez-Consarnau L."/>
            <person name="Gonzalez J.M."/>
            <person name="Riedel T."/>
            <person name="Jaenicke S."/>
            <person name="Wagner-Doebler I."/>
            <person name="Fuhrman J.A."/>
        </authorList>
    </citation>
    <scope>NUCLEOTIDE SEQUENCE [LARGE SCALE GENOMIC DNA]</scope>
    <source>
        <strain evidence="7 8">DSW-1</strain>
    </source>
</reference>
<dbReference type="InterPro" id="IPR051788">
    <property type="entry name" value="MFS_Transporter"/>
</dbReference>
<dbReference type="Gene3D" id="1.20.1250.20">
    <property type="entry name" value="MFS general substrate transporter like domains"/>
    <property type="match status" value="2"/>
</dbReference>
<evidence type="ECO:0000256" key="4">
    <source>
        <dbReference type="ARBA" id="ARBA00023136"/>
    </source>
</evidence>
<evidence type="ECO:0000259" key="6">
    <source>
        <dbReference type="PROSITE" id="PS50850"/>
    </source>
</evidence>
<dbReference type="OrthoDB" id="9809599at2"/>
<comment type="subcellular location">
    <subcellularLocation>
        <location evidence="1">Membrane</location>
        <topology evidence="1">Multi-pass membrane protein</topology>
    </subcellularLocation>
</comment>
<dbReference type="InterPro" id="IPR036259">
    <property type="entry name" value="MFS_trans_sf"/>
</dbReference>
<proteinExistence type="predicted"/>
<protein>
    <submittedName>
        <fullName evidence="7">MFS transporter permease</fullName>
    </submittedName>
</protein>
<dbReference type="KEGG" id="ddo:I597_1383"/>
<dbReference type="SUPFAM" id="SSF103473">
    <property type="entry name" value="MFS general substrate transporter"/>
    <property type="match status" value="1"/>
</dbReference>
<accession>A0A0A2GZ14</accession>
<organism evidence="7 8">
    <name type="scientific">Dokdonia donghaensis DSW-1</name>
    <dbReference type="NCBI Taxonomy" id="1300343"/>
    <lineage>
        <taxon>Bacteria</taxon>
        <taxon>Pseudomonadati</taxon>
        <taxon>Bacteroidota</taxon>
        <taxon>Flavobacteriia</taxon>
        <taxon>Flavobacteriales</taxon>
        <taxon>Flavobacteriaceae</taxon>
        <taxon>Dokdonia</taxon>
    </lineage>
</organism>
<dbReference type="InterPro" id="IPR011701">
    <property type="entry name" value="MFS"/>
</dbReference>
<feature type="transmembrane region" description="Helical" evidence="5">
    <location>
        <begin position="12"/>
        <end position="33"/>
    </location>
</feature>
<feature type="transmembrane region" description="Helical" evidence="5">
    <location>
        <begin position="360"/>
        <end position="380"/>
    </location>
</feature>
<dbReference type="EMBL" id="JSAQ01000001">
    <property type="protein sequence ID" value="KGO07581.1"/>
    <property type="molecule type" value="Genomic_DNA"/>
</dbReference>
<feature type="transmembrane region" description="Helical" evidence="5">
    <location>
        <begin position="141"/>
        <end position="158"/>
    </location>
</feature>
<dbReference type="RefSeq" id="WP_035327754.1">
    <property type="nucleotide sequence ID" value="NZ_CP015125.1"/>
</dbReference>
<evidence type="ECO:0000256" key="3">
    <source>
        <dbReference type="ARBA" id="ARBA00022989"/>
    </source>
</evidence>
<evidence type="ECO:0000313" key="8">
    <source>
        <dbReference type="Proteomes" id="UP000030140"/>
    </source>
</evidence>
<dbReference type="PANTHER" id="PTHR23514:SF13">
    <property type="entry name" value="INNER MEMBRANE PROTEIN YBJJ"/>
    <property type="match status" value="1"/>
</dbReference>
<dbReference type="InterPro" id="IPR020846">
    <property type="entry name" value="MFS_dom"/>
</dbReference>
<dbReference type="GO" id="GO:0022857">
    <property type="term" value="F:transmembrane transporter activity"/>
    <property type="evidence" value="ECO:0007669"/>
    <property type="project" value="InterPro"/>
</dbReference>
<dbReference type="Proteomes" id="UP000030140">
    <property type="component" value="Unassembled WGS sequence"/>
</dbReference>
<keyword evidence="4 5" id="KW-0472">Membrane</keyword>
<dbReference type="CDD" id="cd17393">
    <property type="entry name" value="MFS_MosC_like"/>
    <property type="match status" value="1"/>
</dbReference>
<name>A0A0A2GZ14_9FLAO</name>
<evidence type="ECO:0000256" key="5">
    <source>
        <dbReference type="SAM" id="Phobius"/>
    </source>
</evidence>
<keyword evidence="8" id="KW-1185">Reference proteome</keyword>